<name>X1V1D8_9ZZZZ</name>
<feature type="non-terminal residue" evidence="7">
    <location>
        <position position="131"/>
    </location>
</feature>
<dbReference type="InterPro" id="IPR025657">
    <property type="entry name" value="RadC_JAB"/>
</dbReference>
<dbReference type="InterPro" id="IPR037518">
    <property type="entry name" value="MPN"/>
</dbReference>
<dbReference type="InterPro" id="IPR001405">
    <property type="entry name" value="UPF0758"/>
</dbReference>
<dbReference type="CDD" id="cd08071">
    <property type="entry name" value="MPN_DUF2466"/>
    <property type="match status" value="1"/>
</dbReference>
<protein>
    <recommendedName>
        <fullName evidence="6">MPN domain-containing protein</fullName>
    </recommendedName>
</protein>
<organism evidence="7">
    <name type="scientific">marine sediment metagenome</name>
    <dbReference type="NCBI Taxonomy" id="412755"/>
    <lineage>
        <taxon>unclassified sequences</taxon>
        <taxon>metagenomes</taxon>
        <taxon>ecological metagenomes</taxon>
    </lineage>
</organism>
<feature type="domain" description="MPN" evidence="6">
    <location>
        <begin position="10"/>
        <end position="131"/>
    </location>
</feature>
<evidence type="ECO:0000259" key="6">
    <source>
        <dbReference type="PROSITE" id="PS50249"/>
    </source>
</evidence>
<comment type="caution">
    <text evidence="7">The sequence shown here is derived from an EMBL/GenBank/DDBJ whole genome shotgun (WGS) entry which is preliminary data.</text>
</comment>
<dbReference type="PANTHER" id="PTHR30471">
    <property type="entry name" value="DNA REPAIR PROTEIN RADC"/>
    <property type="match status" value="1"/>
</dbReference>
<dbReference type="EMBL" id="BARW01030783">
    <property type="protein sequence ID" value="GAJ09647.1"/>
    <property type="molecule type" value="Genomic_DNA"/>
</dbReference>
<sequence length="131" mass="14634">MYLKFTPNIRVHDAESVAKIFRAVLETEDKVDQQKEHLWSIGLSGRKKVIYLELISLGTLTETSVHPREVFKSAVLKSVYNLIICHNHPGEEAKPSKGDKDVTDGLQAAGEIMGIEILDHIILGDSSIYSF</sequence>
<accession>X1V1D8</accession>
<gene>
    <name evidence="7" type="ORF">S12H4_49123</name>
</gene>
<evidence type="ECO:0000256" key="3">
    <source>
        <dbReference type="ARBA" id="ARBA00022801"/>
    </source>
</evidence>
<evidence type="ECO:0000256" key="5">
    <source>
        <dbReference type="ARBA" id="ARBA00023049"/>
    </source>
</evidence>
<dbReference type="Gene3D" id="3.40.140.10">
    <property type="entry name" value="Cytidine Deaminase, domain 2"/>
    <property type="match status" value="1"/>
</dbReference>
<dbReference type="GO" id="GO:0046872">
    <property type="term" value="F:metal ion binding"/>
    <property type="evidence" value="ECO:0007669"/>
    <property type="project" value="UniProtKB-KW"/>
</dbReference>
<evidence type="ECO:0000256" key="1">
    <source>
        <dbReference type="ARBA" id="ARBA00022670"/>
    </source>
</evidence>
<proteinExistence type="predicted"/>
<dbReference type="PANTHER" id="PTHR30471:SF3">
    <property type="entry name" value="UPF0758 PROTEIN YEES-RELATED"/>
    <property type="match status" value="1"/>
</dbReference>
<dbReference type="GO" id="GO:0006508">
    <property type="term" value="P:proteolysis"/>
    <property type="evidence" value="ECO:0007669"/>
    <property type="project" value="UniProtKB-KW"/>
</dbReference>
<dbReference type="PROSITE" id="PS50249">
    <property type="entry name" value="MPN"/>
    <property type="match status" value="1"/>
</dbReference>
<dbReference type="GO" id="GO:0008237">
    <property type="term" value="F:metallopeptidase activity"/>
    <property type="evidence" value="ECO:0007669"/>
    <property type="project" value="UniProtKB-KW"/>
</dbReference>
<keyword evidence="1" id="KW-0645">Protease</keyword>
<keyword evidence="3" id="KW-0378">Hydrolase</keyword>
<keyword evidence="5" id="KW-0482">Metalloprotease</keyword>
<keyword evidence="2" id="KW-0479">Metal-binding</keyword>
<evidence type="ECO:0000256" key="4">
    <source>
        <dbReference type="ARBA" id="ARBA00022833"/>
    </source>
</evidence>
<keyword evidence="4" id="KW-0862">Zinc</keyword>
<reference evidence="7" key="1">
    <citation type="journal article" date="2014" name="Front. Microbiol.">
        <title>High frequency of phylogenetically diverse reductive dehalogenase-homologous genes in deep subseafloor sedimentary metagenomes.</title>
        <authorList>
            <person name="Kawai M."/>
            <person name="Futagami T."/>
            <person name="Toyoda A."/>
            <person name="Takaki Y."/>
            <person name="Nishi S."/>
            <person name="Hori S."/>
            <person name="Arai W."/>
            <person name="Tsubouchi T."/>
            <person name="Morono Y."/>
            <person name="Uchiyama I."/>
            <person name="Ito T."/>
            <person name="Fujiyama A."/>
            <person name="Inagaki F."/>
            <person name="Takami H."/>
        </authorList>
    </citation>
    <scope>NUCLEOTIDE SEQUENCE</scope>
    <source>
        <strain evidence="7">Expedition CK06-06</strain>
    </source>
</reference>
<dbReference type="Pfam" id="PF04002">
    <property type="entry name" value="RadC"/>
    <property type="match status" value="1"/>
</dbReference>
<evidence type="ECO:0000256" key="2">
    <source>
        <dbReference type="ARBA" id="ARBA00022723"/>
    </source>
</evidence>
<evidence type="ECO:0000313" key="7">
    <source>
        <dbReference type="EMBL" id="GAJ09647.1"/>
    </source>
</evidence>
<dbReference type="AlphaFoldDB" id="X1V1D8"/>